<reference evidence="2 3" key="1">
    <citation type="journal article" date="2019" name="Sci. Rep.">
        <title>Orb-weaving spider Araneus ventricosus genome elucidates the spidroin gene catalogue.</title>
        <authorList>
            <person name="Kono N."/>
            <person name="Nakamura H."/>
            <person name="Ohtoshi R."/>
            <person name="Moran D.A.P."/>
            <person name="Shinohara A."/>
            <person name="Yoshida Y."/>
            <person name="Fujiwara M."/>
            <person name="Mori M."/>
            <person name="Tomita M."/>
            <person name="Arakawa K."/>
        </authorList>
    </citation>
    <scope>NUCLEOTIDE SEQUENCE [LARGE SCALE GENOMIC DNA]</scope>
</reference>
<comment type="caution">
    <text evidence="2">The sequence shown here is derived from an EMBL/GenBank/DDBJ whole genome shotgun (WGS) entry which is preliminary data.</text>
</comment>
<evidence type="ECO:0000256" key="1">
    <source>
        <dbReference type="SAM" id="MobiDB-lite"/>
    </source>
</evidence>
<dbReference type="Proteomes" id="UP000499080">
    <property type="component" value="Unassembled WGS sequence"/>
</dbReference>
<protein>
    <submittedName>
        <fullName evidence="2">Uncharacterized protein</fullName>
    </submittedName>
</protein>
<feature type="region of interest" description="Disordered" evidence="1">
    <location>
        <begin position="67"/>
        <end position="90"/>
    </location>
</feature>
<dbReference type="EMBL" id="BGPR01000220">
    <property type="protein sequence ID" value="GBM05897.1"/>
    <property type="molecule type" value="Genomic_DNA"/>
</dbReference>
<proteinExistence type="predicted"/>
<organism evidence="2 3">
    <name type="scientific">Araneus ventricosus</name>
    <name type="common">Orbweaver spider</name>
    <name type="synonym">Epeira ventricosa</name>
    <dbReference type="NCBI Taxonomy" id="182803"/>
    <lineage>
        <taxon>Eukaryota</taxon>
        <taxon>Metazoa</taxon>
        <taxon>Ecdysozoa</taxon>
        <taxon>Arthropoda</taxon>
        <taxon>Chelicerata</taxon>
        <taxon>Arachnida</taxon>
        <taxon>Araneae</taxon>
        <taxon>Araneomorphae</taxon>
        <taxon>Entelegynae</taxon>
        <taxon>Araneoidea</taxon>
        <taxon>Araneidae</taxon>
        <taxon>Araneus</taxon>
    </lineage>
</organism>
<feature type="region of interest" description="Disordered" evidence="1">
    <location>
        <begin position="1"/>
        <end position="21"/>
    </location>
</feature>
<dbReference type="AlphaFoldDB" id="A0A4Y2CQ51"/>
<sequence length="112" mass="12780">MLDPYVGPYAGPSKIPVLSSRDKQRAAESQAGLFDLEYLYELKKGCKKDVIDWCMEMNRIAKEYVEQDDTEREAASVAEGEVGNQNDDETKEMMEAKVAAEKIEEDLDRKKR</sequence>
<accession>A0A4Y2CQ51</accession>
<evidence type="ECO:0000313" key="3">
    <source>
        <dbReference type="Proteomes" id="UP000499080"/>
    </source>
</evidence>
<evidence type="ECO:0000313" key="2">
    <source>
        <dbReference type="EMBL" id="GBM05897.1"/>
    </source>
</evidence>
<keyword evidence="3" id="KW-1185">Reference proteome</keyword>
<gene>
    <name evidence="2" type="ORF">AVEN_135265_1</name>
</gene>
<name>A0A4Y2CQ51_ARAVE</name>